<organism evidence="8 9">
    <name type="scientific">Bacteroides cellulosilyticus</name>
    <dbReference type="NCBI Taxonomy" id="246787"/>
    <lineage>
        <taxon>Bacteria</taxon>
        <taxon>Pseudomonadati</taxon>
        <taxon>Bacteroidota</taxon>
        <taxon>Bacteroidia</taxon>
        <taxon>Bacteroidales</taxon>
        <taxon>Bacteroidaceae</taxon>
        <taxon>Bacteroides</taxon>
    </lineage>
</organism>
<feature type="domain" description="Tyr recombinase" evidence="6">
    <location>
        <begin position="206"/>
        <end position="391"/>
    </location>
</feature>
<dbReference type="InterPro" id="IPR002104">
    <property type="entry name" value="Integrase_catalytic"/>
</dbReference>
<dbReference type="GO" id="GO:0006310">
    <property type="term" value="P:DNA recombination"/>
    <property type="evidence" value="ECO:0007669"/>
    <property type="project" value="UniProtKB-KW"/>
</dbReference>
<dbReference type="PROSITE" id="PS51900">
    <property type="entry name" value="CB"/>
    <property type="match status" value="1"/>
</dbReference>
<evidence type="ECO:0000256" key="1">
    <source>
        <dbReference type="ARBA" id="ARBA00008857"/>
    </source>
</evidence>
<dbReference type="EMBL" id="CP012801">
    <property type="protein sequence ID" value="ALJ57530.1"/>
    <property type="molecule type" value="Genomic_DNA"/>
</dbReference>
<dbReference type="PANTHER" id="PTHR30349:SF41">
    <property type="entry name" value="INTEGRASE_RECOMBINASE PROTEIN MJ0367-RELATED"/>
    <property type="match status" value="1"/>
</dbReference>
<comment type="similarity">
    <text evidence="1">Belongs to the 'phage' integrase family.</text>
</comment>
<dbReference type="InterPro" id="IPR013762">
    <property type="entry name" value="Integrase-like_cat_sf"/>
</dbReference>
<dbReference type="Proteomes" id="UP000061809">
    <property type="component" value="Chromosome"/>
</dbReference>
<dbReference type="InterPro" id="IPR050090">
    <property type="entry name" value="Tyrosine_recombinase_XerCD"/>
</dbReference>
<keyword evidence="4" id="KW-0233">DNA recombination</keyword>
<evidence type="ECO:0000313" key="9">
    <source>
        <dbReference type="Proteomes" id="UP000061809"/>
    </source>
</evidence>
<dbReference type="PANTHER" id="PTHR30349">
    <property type="entry name" value="PHAGE INTEGRASE-RELATED"/>
    <property type="match status" value="1"/>
</dbReference>
<dbReference type="InterPro" id="IPR011010">
    <property type="entry name" value="DNA_brk_join_enz"/>
</dbReference>
<evidence type="ECO:0000256" key="5">
    <source>
        <dbReference type="PROSITE-ProRule" id="PRU01248"/>
    </source>
</evidence>
<dbReference type="GO" id="GO:0015074">
    <property type="term" value="P:DNA integration"/>
    <property type="evidence" value="ECO:0007669"/>
    <property type="project" value="UniProtKB-KW"/>
</dbReference>
<evidence type="ECO:0000259" key="6">
    <source>
        <dbReference type="PROSITE" id="PS51898"/>
    </source>
</evidence>
<dbReference type="Pfam" id="PF00589">
    <property type="entry name" value="Phage_integrase"/>
    <property type="match status" value="1"/>
</dbReference>
<dbReference type="GeneID" id="75113902"/>
<dbReference type="RefSeq" id="WP_005680483.1">
    <property type="nucleotide sequence ID" value="NZ_CP012801.1"/>
</dbReference>
<evidence type="ECO:0000313" key="8">
    <source>
        <dbReference type="EMBL" id="ALJ57530.1"/>
    </source>
</evidence>
<dbReference type="InterPro" id="IPR010998">
    <property type="entry name" value="Integrase_recombinase_N"/>
</dbReference>
<sequence>MEKVEIKKLIEQCINYFYESGYAKGTIDYYKCLWTKGILQYMSDKGIDMYTPDVGAKFIESTQHQDMSNHECERIRSIHALNDIMTVGYIRKQCVRAAFYPLDGAIGKQMEKLVLHLISLRRGKNTLKHYRSCLGNFLYYLDMIGVQNIKQITEEHVIRFLSSQQLNREKTLSIIRCLFLFWRQENIIDGRFEEFFATYKLRKKERIPSYYTTEEIKVIENSVSRSSALGKRNYAMILLASRLGLRASDIMSLKFSDIDWDNDLIKLRIQKTGKTIELPLLADVGNAIIDYLRYGRPASTSQNIFLSSRAPYIAATQSMVCGNINKIIRLSGVNIDKKRHGPHSLRHSLASNMLENGATMPIISEVLGHRNTETTMTYLKINLVALRKCVLPVPPIPDSFYTQKGGAFYG</sequence>
<accession>A0A0P0GCE2</accession>
<dbReference type="KEGG" id="bcel:BcellWH2_00254"/>
<evidence type="ECO:0000256" key="4">
    <source>
        <dbReference type="ARBA" id="ARBA00023172"/>
    </source>
</evidence>
<dbReference type="InterPro" id="IPR044068">
    <property type="entry name" value="CB"/>
</dbReference>
<feature type="domain" description="Core-binding (CB)" evidence="7">
    <location>
        <begin position="108"/>
        <end position="183"/>
    </location>
</feature>
<name>A0A0P0GCE2_9BACE</name>
<evidence type="ECO:0000256" key="3">
    <source>
        <dbReference type="ARBA" id="ARBA00023125"/>
    </source>
</evidence>
<dbReference type="PATRIC" id="fig|246787.4.peg.266"/>
<keyword evidence="3 5" id="KW-0238">DNA-binding</keyword>
<dbReference type="Gene3D" id="1.10.443.10">
    <property type="entry name" value="Intergrase catalytic core"/>
    <property type="match status" value="1"/>
</dbReference>
<evidence type="ECO:0000259" key="7">
    <source>
        <dbReference type="PROSITE" id="PS51900"/>
    </source>
</evidence>
<dbReference type="AlphaFoldDB" id="A0A0P0GCE2"/>
<dbReference type="PROSITE" id="PS51898">
    <property type="entry name" value="TYR_RECOMBINASE"/>
    <property type="match status" value="1"/>
</dbReference>
<evidence type="ECO:0000256" key="2">
    <source>
        <dbReference type="ARBA" id="ARBA00022908"/>
    </source>
</evidence>
<protein>
    <submittedName>
        <fullName evidence="8">Tyrosine recombinase XerD</fullName>
    </submittedName>
</protein>
<dbReference type="GO" id="GO:0003677">
    <property type="term" value="F:DNA binding"/>
    <property type="evidence" value="ECO:0007669"/>
    <property type="project" value="UniProtKB-UniRule"/>
</dbReference>
<dbReference type="SUPFAM" id="SSF56349">
    <property type="entry name" value="DNA breaking-rejoining enzymes"/>
    <property type="match status" value="1"/>
</dbReference>
<dbReference type="CDD" id="cd01188">
    <property type="entry name" value="INT_RitA_C_like"/>
    <property type="match status" value="1"/>
</dbReference>
<dbReference type="Gene3D" id="1.10.150.130">
    <property type="match status" value="1"/>
</dbReference>
<proteinExistence type="inferred from homology"/>
<keyword evidence="2" id="KW-0229">DNA integration</keyword>
<gene>
    <name evidence="8" type="primary">xerD_5</name>
    <name evidence="8" type="ORF">BcellWH2_00254</name>
</gene>
<reference evidence="8 9" key="1">
    <citation type="journal article" date="2015" name="Science">
        <title>Genetic determinants of in vivo fitness and diet responsiveness in multiple human gut Bacteroides.</title>
        <authorList>
            <person name="Wu M."/>
            <person name="McNulty N.P."/>
            <person name="Rodionov D.A."/>
            <person name="Khoroshkin M.S."/>
            <person name="Griffin N.W."/>
            <person name="Cheng J."/>
            <person name="Latreille P."/>
            <person name="Kerstetter R.A."/>
            <person name="Terrapon N."/>
            <person name="Henrissat B."/>
            <person name="Osterman A.L."/>
            <person name="Gordon J.I."/>
        </authorList>
    </citation>
    <scope>NUCLEOTIDE SEQUENCE [LARGE SCALE GENOMIC DNA]</scope>
    <source>
        <strain evidence="8 9">WH2</strain>
    </source>
</reference>